<reference evidence="1" key="1">
    <citation type="submission" date="2018-05" db="EMBL/GenBank/DDBJ databases">
        <authorList>
            <person name="Lanie J.A."/>
            <person name="Ng W.-L."/>
            <person name="Kazmierczak K.M."/>
            <person name="Andrzejewski T.M."/>
            <person name="Davidsen T.M."/>
            <person name="Wayne K.J."/>
            <person name="Tettelin H."/>
            <person name="Glass J.I."/>
            <person name="Rusch D."/>
            <person name="Podicherti R."/>
            <person name="Tsui H.-C.T."/>
            <person name="Winkler M.E."/>
        </authorList>
    </citation>
    <scope>NUCLEOTIDE SEQUENCE</scope>
</reference>
<feature type="non-terminal residue" evidence="1">
    <location>
        <position position="66"/>
    </location>
</feature>
<accession>A0A381WU63</accession>
<gene>
    <name evidence="1" type="ORF">METZ01_LOCUS108675</name>
</gene>
<evidence type="ECO:0008006" key="2">
    <source>
        <dbReference type="Google" id="ProtNLM"/>
    </source>
</evidence>
<evidence type="ECO:0000313" key="1">
    <source>
        <dbReference type="EMBL" id="SVA55821.1"/>
    </source>
</evidence>
<dbReference type="EMBL" id="UINC01012836">
    <property type="protein sequence ID" value="SVA55821.1"/>
    <property type="molecule type" value="Genomic_DNA"/>
</dbReference>
<name>A0A381WU63_9ZZZZ</name>
<proteinExistence type="predicted"/>
<dbReference type="AlphaFoldDB" id="A0A381WU63"/>
<organism evidence="1">
    <name type="scientific">marine metagenome</name>
    <dbReference type="NCBI Taxonomy" id="408172"/>
    <lineage>
        <taxon>unclassified sequences</taxon>
        <taxon>metagenomes</taxon>
        <taxon>ecological metagenomes</taxon>
    </lineage>
</organism>
<sequence length="66" mass="7726">MRRLLKVISWTVACLFLVLLGTVLAVQWVDWNRHRDVVAGWVASVLHRSVLIEERFAIQLFPEVRL</sequence>
<protein>
    <recommendedName>
        <fullName evidence="2">AsmA domain-containing protein</fullName>
    </recommendedName>
</protein>